<organism evidence="1 3">
    <name type="scientific">Tenacibaculum dicentrarchi</name>
    <dbReference type="NCBI Taxonomy" id="669041"/>
    <lineage>
        <taxon>Bacteria</taxon>
        <taxon>Pseudomonadati</taxon>
        <taxon>Bacteroidota</taxon>
        <taxon>Flavobacteriia</taxon>
        <taxon>Flavobacteriales</taxon>
        <taxon>Flavobacteriaceae</taxon>
        <taxon>Tenacibaculum</taxon>
    </lineage>
</organism>
<accession>A0ABM9NXF7</accession>
<name>A0ABM9NXF7_9FLAO</name>
<evidence type="ECO:0000313" key="2">
    <source>
        <dbReference type="EMBL" id="CAL2083065.1"/>
    </source>
</evidence>
<keyword evidence="3" id="KW-1185">Reference proteome</keyword>
<gene>
    <name evidence="1" type="ORF">TD3509T_1431</name>
    <name evidence="2" type="ORF">TD3509T_1470</name>
</gene>
<sequence>MTESELLYYYPYSIDKKNNYRNFANDNDGFLRQFIPNYDSTETNRHEFIKKHTNFTELEIIEIDYKYGEFSRWLDWYKNGKHIFAFTKELLEMLKKTDVSEITADKFHPPYDRFYLSLKPLNLKITKDSKEVIEGVYIDHQIWNGNGETYDGYCELGLTFTGEFKKIYFEYVQKVNSQLPYNIDGVEKYDISPLGDFWNVWLWFDPKQNKLTVKNSVDDYLKELKKEIFPLKNSKREVTDAELDFYNSTKQLFENTINLIINCILYLSQPTEKVDIKNNFPKGLPHNFDRKRTFAKTKRENSKLDKKIESLGFSKISFVGQSFKHKNKELFGNYTVEPHWRRGHWRNQKYGNGLSEKKLIWILPTIVNKQKGEPKKGQVYEVNE</sequence>
<evidence type="ECO:0000313" key="3">
    <source>
        <dbReference type="Proteomes" id="UP001497514"/>
    </source>
</evidence>
<proteinExistence type="predicted"/>
<dbReference type="InterPro" id="IPR058915">
    <property type="entry name" value="AcrVA2-like"/>
</dbReference>
<dbReference type="Proteomes" id="UP001497514">
    <property type="component" value="Chromosome"/>
</dbReference>
<dbReference type="EMBL" id="OZ038524">
    <property type="protein sequence ID" value="CAL2083065.1"/>
    <property type="molecule type" value="Genomic_DNA"/>
</dbReference>
<dbReference type="EMBL" id="OZ038524">
    <property type="protein sequence ID" value="CAL2082860.1"/>
    <property type="molecule type" value="Genomic_DNA"/>
</dbReference>
<protein>
    <submittedName>
        <fullName evidence="1">Uncharacterized protein</fullName>
    </submittedName>
</protein>
<evidence type="ECO:0000313" key="1">
    <source>
        <dbReference type="EMBL" id="CAL2082860.1"/>
    </source>
</evidence>
<dbReference type="RefSeq" id="WP_348719366.1">
    <property type="nucleotide sequence ID" value="NZ_OZ038524.1"/>
</dbReference>
<reference evidence="1 3" key="1">
    <citation type="submission" date="2024-05" db="EMBL/GenBank/DDBJ databases">
        <authorList>
            <person name="Duchaud E."/>
        </authorList>
    </citation>
    <scope>NUCLEOTIDE SEQUENCE [LARGE SCALE GENOMIC DNA]</scope>
    <source>
        <strain evidence="1">Ena-SAMPLE-TAB-13-05-2024-13:56:06:370-140309</strain>
    </source>
</reference>
<dbReference type="Pfam" id="PF26125">
    <property type="entry name" value="AcrVA2-like"/>
    <property type="match status" value="1"/>
</dbReference>